<protein>
    <submittedName>
        <fullName evidence="3">PspA/IM30</fullName>
    </submittedName>
</protein>
<dbReference type="Gene3D" id="1.10.287.2610">
    <property type="match status" value="1"/>
</dbReference>
<proteinExistence type="inferred from homology"/>
<dbReference type="RefSeq" id="XP_005645023.1">
    <property type="nucleotide sequence ID" value="XM_005644966.1"/>
</dbReference>
<dbReference type="Proteomes" id="UP000007264">
    <property type="component" value="Unassembled WGS sequence"/>
</dbReference>
<organism evidence="3 4">
    <name type="scientific">Coccomyxa subellipsoidea (strain C-169)</name>
    <name type="common">Green microalga</name>
    <dbReference type="NCBI Taxonomy" id="574566"/>
    <lineage>
        <taxon>Eukaryota</taxon>
        <taxon>Viridiplantae</taxon>
        <taxon>Chlorophyta</taxon>
        <taxon>core chlorophytes</taxon>
        <taxon>Trebouxiophyceae</taxon>
        <taxon>Trebouxiophyceae incertae sedis</taxon>
        <taxon>Coccomyxaceae</taxon>
        <taxon>Coccomyxa</taxon>
        <taxon>Coccomyxa subellipsoidea</taxon>
    </lineage>
</organism>
<dbReference type="Pfam" id="PF04012">
    <property type="entry name" value="PspA_IM30"/>
    <property type="match status" value="1"/>
</dbReference>
<sequence>RRGSVCVQASLAGRLGRVVRSYFFFYGDSAKLEDPRKLLDQAVTDMQADMAKMRSASAQVQVAQRQMEDRYRAAQTAADDWKRRAEWALRKGDEDLAREALKRRKTFETTANTMKQQLEAHVKASQTLRANIGMLESKVAEAISKKETLKARALSAQARLLPQISGLVGGLRSSSNSSVAAFARMEQKVEQLEAEAESAGQLGFFNDALESRFALMEGGSSVDDDLLKLKTDMLADVGSALPSGRSEAPKS</sequence>
<name>I0YQ10_COCSC</name>
<dbReference type="OrthoDB" id="10464738at2759"/>
<dbReference type="PANTHER" id="PTHR31088">
    <property type="entry name" value="MEMBRANE-ASSOCIATED PROTEIN VIPP1, CHLOROPLASTIC"/>
    <property type="match status" value="1"/>
</dbReference>
<comment type="similarity">
    <text evidence="1">Belongs to the PspA/Vipp/IM30 family.</text>
</comment>
<feature type="non-terminal residue" evidence="3">
    <location>
        <position position="1"/>
    </location>
</feature>
<reference evidence="3 4" key="1">
    <citation type="journal article" date="2012" name="Genome Biol.">
        <title>The genome of the polar eukaryotic microalga coccomyxa subellipsoidea reveals traits of cold adaptation.</title>
        <authorList>
            <person name="Blanc G."/>
            <person name="Agarkova I."/>
            <person name="Grimwood J."/>
            <person name="Kuo A."/>
            <person name="Brueggeman A."/>
            <person name="Dunigan D."/>
            <person name="Gurnon J."/>
            <person name="Ladunga I."/>
            <person name="Lindquist E."/>
            <person name="Lucas S."/>
            <person name="Pangilinan J."/>
            <person name="Proschold T."/>
            <person name="Salamov A."/>
            <person name="Schmutz J."/>
            <person name="Weeks D."/>
            <person name="Yamada T."/>
            <person name="Claverie J.M."/>
            <person name="Grigoriev I."/>
            <person name="Van Etten J."/>
            <person name="Lomsadze A."/>
            <person name="Borodovsky M."/>
        </authorList>
    </citation>
    <scope>NUCLEOTIDE SEQUENCE [LARGE SCALE GENOMIC DNA]</scope>
    <source>
        <strain evidence="3 4">C-169</strain>
    </source>
</reference>
<dbReference type="STRING" id="574566.I0YQ10"/>
<evidence type="ECO:0000256" key="1">
    <source>
        <dbReference type="ARBA" id="ARBA00043985"/>
    </source>
</evidence>
<feature type="coiled-coil region" evidence="2">
    <location>
        <begin position="132"/>
        <end position="202"/>
    </location>
</feature>
<dbReference type="EMBL" id="AGSI01000015">
    <property type="protein sequence ID" value="EIE20479.1"/>
    <property type="molecule type" value="Genomic_DNA"/>
</dbReference>
<dbReference type="KEGG" id="csl:COCSUDRAFT_10602"/>
<dbReference type="eggNOG" id="ENOG502QSHK">
    <property type="taxonomic scope" value="Eukaryota"/>
</dbReference>
<accession>I0YQ10</accession>
<dbReference type="PANTHER" id="PTHR31088:SF6">
    <property type="entry name" value="PHAGE SHOCK PROTEIN A"/>
    <property type="match status" value="1"/>
</dbReference>
<evidence type="ECO:0000313" key="4">
    <source>
        <dbReference type="Proteomes" id="UP000007264"/>
    </source>
</evidence>
<dbReference type="AlphaFoldDB" id="I0YQ10"/>
<gene>
    <name evidence="3" type="ORF">COCSUDRAFT_10602</name>
</gene>
<feature type="non-terminal residue" evidence="3">
    <location>
        <position position="251"/>
    </location>
</feature>
<keyword evidence="2" id="KW-0175">Coiled coil</keyword>
<dbReference type="InterPro" id="IPR007157">
    <property type="entry name" value="PspA_VIPP1"/>
</dbReference>
<comment type="caution">
    <text evidence="3">The sequence shown here is derived from an EMBL/GenBank/DDBJ whole genome shotgun (WGS) entry which is preliminary data.</text>
</comment>
<dbReference type="GeneID" id="17038455"/>
<evidence type="ECO:0000256" key="2">
    <source>
        <dbReference type="SAM" id="Coils"/>
    </source>
</evidence>
<keyword evidence="4" id="KW-1185">Reference proteome</keyword>
<evidence type="ECO:0000313" key="3">
    <source>
        <dbReference type="EMBL" id="EIE20479.1"/>
    </source>
</evidence>